<gene>
    <name evidence="2" type="ordered locus">Msip34_2178</name>
</gene>
<sequence length="104" mass="11979">MSHNQAAIEAIADRFTELVQQAFDNAYEVNDTDTTFSEFVEELFENIEQVFSEHVATEVLQFTDKEVESYNGGSGLYLDDIQPLLDDDEDDEEVEDDYDDETEH</sequence>
<reference evidence="3" key="1">
    <citation type="submission" date="2009-07" db="EMBL/GenBank/DDBJ databases">
        <title>Complete sequence of chromosome of Methylovorus sp. SIP3-4.</title>
        <authorList>
            <person name="Lucas S."/>
            <person name="Copeland A."/>
            <person name="Lapidus A."/>
            <person name="Glavina del Rio T."/>
            <person name="Tice H."/>
            <person name="Bruce D."/>
            <person name="Goodwin L."/>
            <person name="Pitluck S."/>
            <person name="Clum A."/>
            <person name="Larimer F."/>
            <person name="Land M."/>
            <person name="Hauser L."/>
            <person name="Kyrpides N."/>
            <person name="Mikhailova N."/>
            <person name="Kayluzhnaya M."/>
            <person name="Chistoserdova L."/>
        </authorList>
    </citation>
    <scope>NUCLEOTIDE SEQUENCE [LARGE SCALE GENOMIC DNA]</scope>
    <source>
        <strain evidence="3">SIP3-4</strain>
    </source>
</reference>
<feature type="compositionally biased region" description="Acidic residues" evidence="1">
    <location>
        <begin position="85"/>
        <end position="104"/>
    </location>
</feature>
<dbReference type="EMBL" id="CP001674">
    <property type="protein sequence ID" value="ACT51420.1"/>
    <property type="molecule type" value="Genomic_DNA"/>
</dbReference>
<proteinExistence type="predicted"/>
<feature type="region of interest" description="Disordered" evidence="1">
    <location>
        <begin position="70"/>
        <end position="104"/>
    </location>
</feature>
<dbReference type="AlphaFoldDB" id="C6X7F5"/>
<accession>C6X7F5</accession>
<organism evidence="2 3">
    <name type="scientific">Methylovorus glucosotrophus (strain SIP3-4)</name>
    <dbReference type="NCBI Taxonomy" id="582744"/>
    <lineage>
        <taxon>Bacteria</taxon>
        <taxon>Pseudomonadati</taxon>
        <taxon>Pseudomonadota</taxon>
        <taxon>Betaproteobacteria</taxon>
        <taxon>Nitrosomonadales</taxon>
        <taxon>Methylophilaceae</taxon>
        <taxon>Methylovorus</taxon>
    </lineage>
</organism>
<dbReference type="Proteomes" id="UP000002743">
    <property type="component" value="Chromosome"/>
</dbReference>
<evidence type="ECO:0000313" key="3">
    <source>
        <dbReference type="Proteomes" id="UP000002743"/>
    </source>
</evidence>
<dbReference type="HOGENOM" id="CLU_2246843_0_0_4"/>
<keyword evidence="3" id="KW-1185">Reference proteome</keyword>
<reference evidence="2 3" key="2">
    <citation type="journal article" date="2011" name="J. Bacteriol.">
        <title>Genomes of three methylotrophs from a single niche uncover genetic and metabolic divergence of Methylophilaceae.</title>
        <authorList>
            <person name="Lapidus A."/>
            <person name="Clum A."/>
            <person name="Labutti K."/>
            <person name="Kaluzhnaya M.G."/>
            <person name="Lim S."/>
            <person name="Beck D.A."/>
            <person name="Glavina Del Rio T."/>
            <person name="Nolan M."/>
            <person name="Mavromatis K."/>
            <person name="Huntemann M."/>
            <person name="Lucas S."/>
            <person name="Lidstrom M.E."/>
            <person name="Ivanova N."/>
            <person name="Chistoserdova L."/>
        </authorList>
    </citation>
    <scope>NUCLEOTIDE SEQUENCE [LARGE SCALE GENOMIC DNA]</scope>
    <source>
        <strain evidence="2 3">SIP3-4</strain>
    </source>
</reference>
<evidence type="ECO:0000256" key="1">
    <source>
        <dbReference type="SAM" id="MobiDB-lite"/>
    </source>
</evidence>
<dbReference type="RefSeq" id="WP_013442899.1">
    <property type="nucleotide sequence ID" value="NC_012969.1"/>
</dbReference>
<dbReference type="KEGG" id="mei:Msip34_2178"/>
<protein>
    <submittedName>
        <fullName evidence="2">Uncharacterized protein</fullName>
    </submittedName>
</protein>
<name>C6X7F5_METGS</name>
<evidence type="ECO:0000313" key="2">
    <source>
        <dbReference type="EMBL" id="ACT51420.1"/>
    </source>
</evidence>